<evidence type="ECO:0000256" key="1">
    <source>
        <dbReference type="ARBA" id="ARBA00022649"/>
    </source>
</evidence>
<dbReference type="EMBL" id="GL349568">
    <property type="protein sequence ID" value="EFI48300.1"/>
    <property type="molecule type" value="Genomic_DNA"/>
</dbReference>
<evidence type="ECO:0000256" key="3">
    <source>
        <dbReference type="ARBA" id="ARBA00022679"/>
    </source>
</evidence>
<dbReference type="PROSITE" id="PS52018">
    <property type="entry name" value="DART"/>
    <property type="match status" value="1"/>
</dbReference>
<dbReference type="Pfam" id="PF14487">
    <property type="entry name" value="DarT"/>
    <property type="match status" value="1"/>
</dbReference>
<dbReference type="Proteomes" id="UP000003805">
    <property type="component" value="Unassembled WGS sequence"/>
</dbReference>
<organism evidence="8 9">
    <name type="scientific">Segatella oris C735</name>
    <dbReference type="NCBI Taxonomy" id="563008"/>
    <lineage>
        <taxon>Bacteria</taxon>
        <taxon>Pseudomonadati</taxon>
        <taxon>Bacteroidota</taxon>
        <taxon>Bacteroidia</taxon>
        <taxon>Bacteroidales</taxon>
        <taxon>Prevotellaceae</taxon>
        <taxon>Segatella</taxon>
    </lineage>
</organism>
<keyword evidence="9" id="KW-1185">Reference proteome</keyword>
<evidence type="ECO:0000259" key="7">
    <source>
        <dbReference type="PROSITE" id="PS52018"/>
    </source>
</evidence>
<sequence length="178" mass="21015">MEKLSAERKENWEDFYQVLESNDIRFLYHFTDKRNIPSIKRHGGLFSWHYCETNNINIPRQGGDYDSRELDKKYGLQDYVRLSFCDDHPMKYRLQQSGSDMVVLRIKIDVALLKDTLFSDINAADRLHTHGGSLLDLKRVNFDATKRHFVSKNDEDFKPHQAEVMVKTFVPLKYIVNI</sequence>
<dbReference type="GeneID" id="85011322"/>
<feature type="domain" description="DarT" evidence="7">
    <location>
        <begin position="25"/>
        <end position="178"/>
    </location>
</feature>
<evidence type="ECO:0000256" key="4">
    <source>
        <dbReference type="ARBA" id="ARBA00022695"/>
    </source>
</evidence>
<protein>
    <recommendedName>
        <fullName evidence="7">DarT domain-containing protein</fullName>
    </recommendedName>
</protein>
<keyword evidence="5 6" id="KW-0238">DNA-binding</keyword>
<evidence type="ECO:0000256" key="5">
    <source>
        <dbReference type="ARBA" id="ARBA00023125"/>
    </source>
</evidence>
<dbReference type="AlphaFoldDB" id="D7NDD2"/>
<keyword evidence="1 6" id="KW-1277">Toxin-antitoxin system</keyword>
<evidence type="ECO:0000256" key="6">
    <source>
        <dbReference type="PROSITE-ProRule" id="PRU01362"/>
    </source>
</evidence>
<evidence type="ECO:0000313" key="9">
    <source>
        <dbReference type="Proteomes" id="UP000003805"/>
    </source>
</evidence>
<evidence type="ECO:0000256" key="2">
    <source>
        <dbReference type="ARBA" id="ARBA00022676"/>
    </source>
</evidence>
<dbReference type="GO" id="GO:0016779">
    <property type="term" value="F:nucleotidyltransferase activity"/>
    <property type="evidence" value="ECO:0007669"/>
    <property type="project" value="UniProtKB-KW"/>
</dbReference>
<dbReference type="RefSeq" id="WP_004377834.1">
    <property type="nucleotide sequence ID" value="NZ_GL349568.1"/>
</dbReference>
<comment type="similarity">
    <text evidence="6">Belongs to the DarT ADP-ribosyltransferase family.</text>
</comment>
<dbReference type="eggNOG" id="ENOG5033NR4">
    <property type="taxonomic scope" value="Bacteria"/>
</dbReference>
<keyword evidence="4" id="KW-0548">Nucleotidyltransferase</keyword>
<reference evidence="8 9" key="1">
    <citation type="submission" date="2010-02" db="EMBL/GenBank/DDBJ databases">
        <title>The Genome Sequence of Prevotella oris strain C735.</title>
        <authorList>
            <consortium name="The Broad Institute Genome Sequencing Platform"/>
            <person name="Ward D."/>
            <person name="Feldgarden M."/>
            <person name="Earl A."/>
            <person name="Young S.K."/>
            <person name="Zeng Q."/>
            <person name="Koehrsen M."/>
            <person name="Alvarado L."/>
            <person name="Berlin A."/>
            <person name="Bochicchio J."/>
            <person name="Borenstein D."/>
            <person name="Chapman S.B."/>
            <person name="Chen Z."/>
            <person name="Engels R."/>
            <person name="Freedman E."/>
            <person name="Gellesch M."/>
            <person name="Goldberg J."/>
            <person name="Griggs A."/>
            <person name="Gujja S."/>
            <person name="Heilman E."/>
            <person name="Heiman D."/>
            <person name="Hepburn T."/>
            <person name="Howarth C."/>
            <person name="Jen D."/>
            <person name="Larson L."/>
            <person name="Mehta T."/>
            <person name="Park D."/>
            <person name="Pearson M."/>
            <person name="Roberts A."/>
            <person name="Saif S."/>
            <person name="Shea T."/>
            <person name="Shenoy N."/>
            <person name="Sisk P."/>
            <person name="Stolte C."/>
            <person name="Sykes S."/>
            <person name="Thomson T."/>
            <person name="Walk T."/>
            <person name="White J."/>
            <person name="Yandava C."/>
            <person name="Sibley C.D."/>
            <person name="Field T.R."/>
            <person name="Grinwis M."/>
            <person name="Eshaghurshan C.S."/>
            <person name="Surette M.G."/>
            <person name="Haas B."/>
            <person name="Nusbaum C."/>
            <person name="Birren B."/>
        </authorList>
    </citation>
    <scope>NUCLEOTIDE SEQUENCE [LARGE SCALE GENOMIC DNA]</scope>
    <source>
        <strain evidence="8 9">C735</strain>
    </source>
</reference>
<keyword evidence="2" id="KW-0328">Glycosyltransferase</keyword>
<keyword evidence="3" id="KW-0808">Transferase</keyword>
<evidence type="ECO:0000313" key="8">
    <source>
        <dbReference type="EMBL" id="EFI48300.1"/>
    </source>
</evidence>
<accession>D7NDD2</accession>
<dbReference type="GO" id="GO:0003677">
    <property type="term" value="F:DNA binding"/>
    <property type="evidence" value="ECO:0007669"/>
    <property type="project" value="UniProtKB-UniRule"/>
</dbReference>
<proteinExistence type="inferred from homology"/>
<dbReference type="InterPro" id="IPR029494">
    <property type="entry name" value="DarT"/>
</dbReference>
<comment type="caution">
    <text evidence="6">Lacks conserved residue(s) required for the propagation of feature annotation.</text>
</comment>
<dbReference type="HOGENOM" id="CLU_1522075_0_0_10"/>
<name>D7NDD2_9BACT</name>
<gene>
    <name evidence="8" type="ORF">HMPREF0665_01550</name>
</gene>
<dbReference type="GO" id="GO:0016757">
    <property type="term" value="F:glycosyltransferase activity"/>
    <property type="evidence" value="ECO:0007669"/>
    <property type="project" value="UniProtKB-KW"/>
</dbReference>